<accession>A0A381P7X2</accession>
<protein>
    <recommendedName>
        <fullName evidence="2">PhoD-like phosphatase metallophosphatase domain-containing protein</fullName>
    </recommendedName>
</protein>
<dbReference type="InterPro" id="IPR038607">
    <property type="entry name" value="PhoD-like_sf"/>
</dbReference>
<evidence type="ECO:0000313" key="1">
    <source>
        <dbReference type="EMBL" id="SUZ63035.1"/>
    </source>
</evidence>
<gene>
    <name evidence="1" type="ORF">METZ01_LOCUS15889</name>
</gene>
<dbReference type="InterPro" id="IPR052900">
    <property type="entry name" value="Phospholipid_Metab_Enz"/>
</dbReference>
<feature type="non-terminal residue" evidence="1">
    <location>
        <position position="1"/>
    </location>
</feature>
<dbReference type="NCBIfam" id="TIGR01409">
    <property type="entry name" value="TAT_signal_seq"/>
    <property type="match status" value="1"/>
</dbReference>
<dbReference type="EMBL" id="UINC01000905">
    <property type="protein sequence ID" value="SUZ63035.1"/>
    <property type="molecule type" value="Genomic_DNA"/>
</dbReference>
<dbReference type="InterPro" id="IPR019546">
    <property type="entry name" value="TAT_signal_bac_arc"/>
</dbReference>
<dbReference type="InterPro" id="IPR029052">
    <property type="entry name" value="Metallo-depent_PP-like"/>
</dbReference>
<name>A0A381P7X2_9ZZZZ</name>
<organism evidence="1">
    <name type="scientific">marine metagenome</name>
    <dbReference type="NCBI Taxonomy" id="408172"/>
    <lineage>
        <taxon>unclassified sequences</taxon>
        <taxon>metagenomes</taxon>
        <taxon>ecological metagenomes</taxon>
    </lineage>
</organism>
<dbReference type="PANTHER" id="PTHR43606">
    <property type="entry name" value="PHOSPHATASE, PUTATIVE (AFU_ORTHOLOGUE AFUA_6G08710)-RELATED"/>
    <property type="match status" value="1"/>
</dbReference>
<sequence>VAESTHSSSRTSRRKFLKGVAGGVAVSAVGLEDRSLMGLSRYNPNGWQAREAGWEAVSSPPPEIARPWLGAELWANRLQDWRLSDSRLECLAGGPNDLGRTVALLTHEVSPGRTSAHFRVRSGALELSDRGGFGGYLVGVGGGLLDYRASALAQKASGEGGGFWCGYEADGRIRFRDHTAESDPLGYRALEAETIETERSSYRNLSDEVILQLDIEPSGTSLFDVRLVALDVVTGEIRAGAVRKGLKEQDVVGGVALASSPLPEGRARFWFKDLQSSGEKIRVRKSRAVGPILSTMYSLNRNVLKMSVQLMPLSEREPSTVRLEVRVDGTQWREVAQSSWGIGYTALLKVDNWDSSRSWDYRVRYTDLADIDHDHTGIVQNDPRNEEGFTIAHLSCIMPTARGLEDGAGGAELPVAEPLGRYTSKNLHFPHTDLIRNILSHEPKLLVCAGDQIYEGNPTSVDDSDNLTLDYLYKWYLWAWAFRDLIRSTPTILQTDDHDVYQGNLWGNGGRAAPTEIIDVDGLAKEIRDQNRGGYVYGPEFINLVQRTQCGHNPDPYDATPIEQGIRVNYGMFKFGGISFAFLEDRKFKTAPIQGEDLDVHEAQLLGVRQEAFLEAWRQNEEGVDGRICLTQSLFACLQTSPRGQPLLDWDANGQPKLHRDRAIRLLRAAGALVLSGDQHLGSLIRHGIDSHTDGVVQFTGPAGVSFWQRWFEPSEVLANGGGEPYTGDFTDAFGNKLRVHAIANPKITFAYYRQFKGGRSQALGDQRLKSEGYGVVRVRRTAREYVLECWPRAVDPTLPGAGQFKGWPFRLSFDDCDGRNLEGDA</sequence>
<dbReference type="Gene3D" id="3.60.21.70">
    <property type="entry name" value="PhoD-like phosphatase"/>
    <property type="match status" value="1"/>
</dbReference>
<dbReference type="PANTHER" id="PTHR43606:SF2">
    <property type="entry name" value="ALKALINE PHOSPHATASE FAMILY PROTEIN (AFU_ORTHOLOGUE AFUA_5G03860)"/>
    <property type="match status" value="1"/>
</dbReference>
<dbReference type="SUPFAM" id="SSF56300">
    <property type="entry name" value="Metallo-dependent phosphatases"/>
    <property type="match status" value="1"/>
</dbReference>
<reference evidence="1" key="1">
    <citation type="submission" date="2018-05" db="EMBL/GenBank/DDBJ databases">
        <authorList>
            <person name="Lanie J.A."/>
            <person name="Ng W.-L."/>
            <person name="Kazmierczak K.M."/>
            <person name="Andrzejewski T.M."/>
            <person name="Davidsen T.M."/>
            <person name="Wayne K.J."/>
            <person name="Tettelin H."/>
            <person name="Glass J.I."/>
            <person name="Rusch D."/>
            <person name="Podicherti R."/>
            <person name="Tsui H.-C.T."/>
            <person name="Winkler M.E."/>
        </authorList>
    </citation>
    <scope>NUCLEOTIDE SEQUENCE</scope>
</reference>
<dbReference type="AlphaFoldDB" id="A0A381P7X2"/>
<proteinExistence type="predicted"/>
<evidence type="ECO:0008006" key="2">
    <source>
        <dbReference type="Google" id="ProtNLM"/>
    </source>
</evidence>